<dbReference type="InterPro" id="IPR001296">
    <property type="entry name" value="Glyco_trans_1"/>
</dbReference>
<dbReference type="InterPro" id="IPR028098">
    <property type="entry name" value="Glyco_trans_4-like_N"/>
</dbReference>
<dbReference type="Pfam" id="PF13439">
    <property type="entry name" value="Glyco_transf_4"/>
    <property type="match status" value="1"/>
</dbReference>
<evidence type="ECO:0000313" key="5">
    <source>
        <dbReference type="Proteomes" id="UP000199705"/>
    </source>
</evidence>
<dbReference type="AlphaFoldDB" id="A0A1G7WFU6"/>
<feature type="domain" description="Glycosyltransferase subfamily 4-like N-terminal" evidence="3">
    <location>
        <begin position="16"/>
        <end position="179"/>
    </location>
</feature>
<dbReference type="CDD" id="cd03801">
    <property type="entry name" value="GT4_PimA-like"/>
    <property type="match status" value="1"/>
</dbReference>
<dbReference type="STRING" id="551996.SAMN05192573_104402"/>
<sequence>MNIFVIGTRGIPNIQGGVETHCEELYSDLVKKDNVNVTVVRRSAYANETKGLENYKGVHLKTIYSPKNRFLEAIVHTFLAIIYAGVKRPDILHIHAIGPALFTPFARLLGLKVVVTHHGPDYERQKWGKAAKRFLKLGEWAGVKFANKVIVISKVIGESIKNKYGRHDYDLIHNGVPVAKKNYQTDYLNQLVVQPHKYVFTLGRFVPEKGFDYLIRAYKQSPIANEYKLVIAGEADHETEYSTELRLLAQKEGIILPGFIKNDKLHQLFTNARLFVLPSFYEGLPIVLLEAMSYSLDILASDIPANKEVNLTGSFYFEVGNINSLSGQLEKKLCQPVNEVRYNLQSYNWEVISNQTYDVYKQLIGR</sequence>
<dbReference type="EMBL" id="FNCG01000004">
    <property type="protein sequence ID" value="SDG70629.1"/>
    <property type="molecule type" value="Genomic_DNA"/>
</dbReference>
<evidence type="ECO:0000259" key="2">
    <source>
        <dbReference type="Pfam" id="PF00534"/>
    </source>
</evidence>
<protein>
    <submittedName>
        <fullName evidence="4">Glycosyltransferase involved in cell wall bisynthesis</fullName>
    </submittedName>
</protein>
<dbReference type="GO" id="GO:0016757">
    <property type="term" value="F:glycosyltransferase activity"/>
    <property type="evidence" value="ECO:0007669"/>
    <property type="project" value="InterPro"/>
</dbReference>
<dbReference type="SUPFAM" id="SSF53756">
    <property type="entry name" value="UDP-Glycosyltransferase/glycogen phosphorylase"/>
    <property type="match status" value="1"/>
</dbReference>
<keyword evidence="1 4" id="KW-0808">Transferase</keyword>
<feature type="domain" description="Glycosyl transferase family 1" evidence="2">
    <location>
        <begin position="196"/>
        <end position="336"/>
    </location>
</feature>
<dbReference type="Gene3D" id="3.40.50.2000">
    <property type="entry name" value="Glycogen Phosphorylase B"/>
    <property type="match status" value="2"/>
</dbReference>
<name>A0A1G7WFU6_9SPHI</name>
<evidence type="ECO:0000313" key="4">
    <source>
        <dbReference type="EMBL" id="SDG70629.1"/>
    </source>
</evidence>
<keyword evidence="5" id="KW-1185">Reference proteome</keyword>
<reference evidence="5" key="1">
    <citation type="submission" date="2016-10" db="EMBL/GenBank/DDBJ databases">
        <authorList>
            <person name="Varghese N."/>
            <person name="Submissions S."/>
        </authorList>
    </citation>
    <scope>NUCLEOTIDE SEQUENCE [LARGE SCALE GENOMIC DNA]</scope>
    <source>
        <strain evidence="5">Gh-67</strain>
    </source>
</reference>
<organism evidence="4 5">
    <name type="scientific">Mucilaginibacter gossypii</name>
    <dbReference type="NCBI Taxonomy" id="551996"/>
    <lineage>
        <taxon>Bacteria</taxon>
        <taxon>Pseudomonadati</taxon>
        <taxon>Bacteroidota</taxon>
        <taxon>Sphingobacteriia</taxon>
        <taxon>Sphingobacteriales</taxon>
        <taxon>Sphingobacteriaceae</taxon>
        <taxon>Mucilaginibacter</taxon>
    </lineage>
</organism>
<proteinExistence type="predicted"/>
<gene>
    <name evidence="4" type="ORF">SAMN05192573_104402</name>
</gene>
<accession>A0A1G7WFU6</accession>
<dbReference type="PANTHER" id="PTHR46401:SF2">
    <property type="entry name" value="GLYCOSYLTRANSFERASE WBBK-RELATED"/>
    <property type="match status" value="1"/>
</dbReference>
<dbReference type="Proteomes" id="UP000199705">
    <property type="component" value="Unassembled WGS sequence"/>
</dbReference>
<evidence type="ECO:0000259" key="3">
    <source>
        <dbReference type="Pfam" id="PF13439"/>
    </source>
</evidence>
<dbReference type="Pfam" id="PF00534">
    <property type="entry name" value="Glycos_transf_1"/>
    <property type="match status" value="1"/>
</dbReference>
<evidence type="ECO:0000256" key="1">
    <source>
        <dbReference type="ARBA" id="ARBA00022679"/>
    </source>
</evidence>
<dbReference type="RefSeq" id="WP_091166642.1">
    <property type="nucleotide sequence ID" value="NZ_FNCG01000004.1"/>
</dbReference>
<dbReference type="PANTHER" id="PTHR46401">
    <property type="entry name" value="GLYCOSYLTRANSFERASE WBBK-RELATED"/>
    <property type="match status" value="1"/>
</dbReference>